<dbReference type="GO" id="GO:0015679">
    <property type="term" value="P:plasma membrane copper ion transport"/>
    <property type="evidence" value="ECO:0007669"/>
    <property type="project" value="TreeGrafter"/>
</dbReference>
<dbReference type="InterPro" id="IPR006143">
    <property type="entry name" value="RND_pump_MFP"/>
</dbReference>
<comment type="caution">
    <text evidence="5">The sequence shown here is derived from an EMBL/GenBank/DDBJ whole genome shotgun (WGS) entry which is preliminary data.</text>
</comment>
<evidence type="ECO:0000313" key="5">
    <source>
        <dbReference type="EMBL" id="KEZ76489.1"/>
    </source>
</evidence>
<dbReference type="STRING" id="1304275.C41B8_14635"/>
<dbReference type="GO" id="GO:0016020">
    <property type="term" value="C:membrane"/>
    <property type="evidence" value="ECO:0007669"/>
    <property type="project" value="InterPro"/>
</dbReference>
<accession>A0A084IIF5</accession>
<keyword evidence="6" id="KW-1185">Reference proteome</keyword>
<gene>
    <name evidence="5" type="ORF">C41B8_14635</name>
</gene>
<name>A0A084IIF5_SALHC</name>
<dbReference type="InterPro" id="IPR058647">
    <property type="entry name" value="BSH_CzcB-like"/>
</dbReference>
<dbReference type="Gene3D" id="2.40.50.100">
    <property type="match status" value="1"/>
</dbReference>
<dbReference type="InterPro" id="IPR058637">
    <property type="entry name" value="YknX-like_C"/>
</dbReference>
<dbReference type="GO" id="GO:0060003">
    <property type="term" value="P:copper ion export"/>
    <property type="evidence" value="ECO:0007669"/>
    <property type="project" value="TreeGrafter"/>
</dbReference>
<feature type="domain" description="CzcB-like barrel-sandwich hybrid" evidence="3">
    <location>
        <begin position="50"/>
        <end position="172"/>
    </location>
</feature>
<dbReference type="GO" id="GO:0030313">
    <property type="term" value="C:cell envelope"/>
    <property type="evidence" value="ECO:0007669"/>
    <property type="project" value="TreeGrafter"/>
</dbReference>
<protein>
    <submittedName>
        <fullName evidence="5">RND family efflux transporter MFP subunit</fullName>
    </submittedName>
</protein>
<evidence type="ECO:0000256" key="1">
    <source>
        <dbReference type="ARBA" id="ARBA00009477"/>
    </source>
</evidence>
<evidence type="ECO:0000259" key="4">
    <source>
        <dbReference type="Pfam" id="PF25989"/>
    </source>
</evidence>
<comment type="similarity">
    <text evidence="1">Belongs to the membrane fusion protein (MFP) (TC 8.A.1) family.</text>
</comment>
<dbReference type="eggNOG" id="COG0845">
    <property type="taxonomic scope" value="Bacteria"/>
</dbReference>
<evidence type="ECO:0000313" key="6">
    <source>
        <dbReference type="Proteomes" id="UP000028302"/>
    </source>
</evidence>
<dbReference type="SUPFAM" id="SSF111369">
    <property type="entry name" value="HlyD-like secretion proteins"/>
    <property type="match status" value="1"/>
</dbReference>
<sequence length="328" mass="34884">MSSALWAATQPSALVQTVAVKRQHVNQTINAFGEVRPDPQSQITRDAAYAAFVEQLDVTLGQPVHKGDPLLTLRTAPAARAKYLSAKAQVRFAQKSLARKKKLLKQRLATHADVDAAEQALATAQTALATQKALGTGDPTRVIKAPFSGIVSQLPVQPGNEVQTGTRLFQLAKRDSLQVALGIEPDEASRVKKGMSIRVIPLFAGGNGVATQVARVNAVVDPSTRLVNIVVRLSGQQAQPFLPGMRVKGVLTLASQSQLTVPRSAVLHDNHGDYVFIVHNGAAHRVNVKTGAENDGRLGVNGALKAGQQVVVKGNYELSDGMAVRSRS</sequence>
<evidence type="ECO:0000259" key="3">
    <source>
        <dbReference type="Pfam" id="PF25973"/>
    </source>
</evidence>
<dbReference type="Gene3D" id="2.40.420.20">
    <property type="match status" value="1"/>
</dbReference>
<organism evidence="5 6">
    <name type="scientific">Salinisphaera hydrothermalis (strain C41B8)</name>
    <dbReference type="NCBI Taxonomy" id="1304275"/>
    <lineage>
        <taxon>Bacteria</taxon>
        <taxon>Pseudomonadati</taxon>
        <taxon>Pseudomonadota</taxon>
        <taxon>Gammaproteobacteria</taxon>
        <taxon>Salinisphaerales</taxon>
        <taxon>Salinisphaeraceae</taxon>
        <taxon>Salinisphaera</taxon>
    </lineage>
</organism>
<dbReference type="InterPro" id="IPR051909">
    <property type="entry name" value="MFP_Cation_Efflux"/>
</dbReference>
<dbReference type="PANTHER" id="PTHR30097:SF4">
    <property type="entry name" value="SLR6042 PROTEIN"/>
    <property type="match status" value="1"/>
</dbReference>
<reference evidence="5 6" key="1">
    <citation type="submission" date="2013-03" db="EMBL/GenBank/DDBJ databases">
        <title>Salinisphaera hydrothermalis C41B8 Genome Sequencing.</title>
        <authorList>
            <person name="Li C."/>
            <person name="Lai Q."/>
            <person name="Shao Z."/>
        </authorList>
    </citation>
    <scope>NUCLEOTIDE SEQUENCE [LARGE SCALE GENOMIC DNA]</scope>
    <source>
        <strain evidence="5 6">C41B8</strain>
    </source>
</reference>
<dbReference type="NCBIfam" id="TIGR01730">
    <property type="entry name" value="RND_mfp"/>
    <property type="match status" value="1"/>
</dbReference>
<dbReference type="Gene3D" id="2.40.30.170">
    <property type="match status" value="1"/>
</dbReference>
<evidence type="ECO:0000256" key="2">
    <source>
        <dbReference type="ARBA" id="ARBA00022448"/>
    </source>
</evidence>
<dbReference type="Proteomes" id="UP000028302">
    <property type="component" value="Unassembled WGS sequence"/>
</dbReference>
<dbReference type="Gene3D" id="1.10.287.470">
    <property type="entry name" value="Helix hairpin bin"/>
    <property type="match status" value="1"/>
</dbReference>
<dbReference type="GO" id="GO:0022857">
    <property type="term" value="F:transmembrane transporter activity"/>
    <property type="evidence" value="ECO:0007669"/>
    <property type="project" value="InterPro"/>
</dbReference>
<dbReference type="Pfam" id="PF25973">
    <property type="entry name" value="BSH_CzcB"/>
    <property type="match status" value="1"/>
</dbReference>
<dbReference type="Pfam" id="PF25989">
    <property type="entry name" value="YknX_C"/>
    <property type="match status" value="1"/>
</dbReference>
<proteinExistence type="inferred from homology"/>
<keyword evidence="2" id="KW-0813">Transport</keyword>
<dbReference type="AlphaFoldDB" id="A0A084IIF5"/>
<dbReference type="PANTHER" id="PTHR30097">
    <property type="entry name" value="CATION EFFLUX SYSTEM PROTEIN CUSB"/>
    <property type="match status" value="1"/>
</dbReference>
<feature type="domain" description="YknX-like C-terminal permuted SH3-like" evidence="4">
    <location>
        <begin position="259"/>
        <end position="325"/>
    </location>
</feature>
<dbReference type="EMBL" id="APNK01000028">
    <property type="protein sequence ID" value="KEZ76489.1"/>
    <property type="molecule type" value="Genomic_DNA"/>
</dbReference>